<protein>
    <submittedName>
        <fullName evidence="2">AtpE protein</fullName>
    </submittedName>
</protein>
<dbReference type="OrthoDB" id="419823at2759"/>
<accession>A0A812WQN8</accession>
<comment type="caution">
    <text evidence="2">The sequence shown here is derived from an EMBL/GenBank/DDBJ whole genome shotgun (WGS) entry which is preliminary data.</text>
</comment>
<dbReference type="Proteomes" id="UP000601435">
    <property type="component" value="Unassembled WGS sequence"/>
</dbReference>
<evidence type="ECO:0000313" key="3">
    <source>
        <dbReference type="Proteomes" id="UP000601435"/>
    </source>
</evidence>
<dbReference type="EMBL" id="CAJNJA010034738">
    <property type="protein sequence ID" value="CAE7697306.1"/>
    <property type="molecule type" value="Genomic_DNA"/>
</dbReference>
<gene>
    <name evidence="2" type="primary">atpE</name>
    <name evidence="2" type="ORF">SNEC2469_LOCUS20101</name>
</gene>
<feature type="chain" id="PRO_5032501449" evidence="1">
    <location>
        <begin position="19"/>
        <end position="102"/>
    </location>
</feature>
<name>A0A812WQN8_9DINO</name>
<proteinExistence type="predicted"/>
<evidence type="ECO:0000256" key="1">
    <source>
        <dbReference type="SAM" id="SignalP"/>
    </source>
</evidence>
<feature type="signal peptide" evidence="1">
    <location>
        <begin position="1"/>
        <end position="18"/>
    </location>
</feature>
<evidence type="ECO:0000313" key="2">
    <source>
        <dbReference type="EMBL" id="CAE7697306.1"/>
    </source>
</evidence>
<keyword evidence="3" id="KW-1185">Reference proteome</keyword>
<keyword evidence="1" id="KW-0732">Signal</keyword>
<feature type="non-terminal residue" evidence="2">
    <location>
        <position position="1"/>
    </location>
</feature>
<dbReference type="AlphaFoldDB" id="A0A812WQN8"/>
<sequence length="102" mass="10971">MALFRSKFLALLPALALAQNSFSAAPQLQAEVALRTNSSWHLGGFCIGKAPSGTSKAAQIIAHVDWEGTKRLGETGPVMLVAYDAREGQWGSVRDTWNQNDA</sequence>
<reference evidence="2" key="1">
    <citation type="submission" date="2021-02" db="EMBL/GenBank/DDBJ databases">
        <authorList>
            <person name="Dougan E. K."/>
            <person name="Rhodes N."/>
            <person name="Thang M."/>
            <person name="Chan C."/>
        </authorList>
    </citation>
    <scope>NUCLEOTIDE SEQUENCE</scope>
</reference>
<organism evidence="2 3">
    <name type="scientific">Symbiodinium necroappetens</name>
    <dbReference type="NCBI Taxonomy" id="1628268"/>
    <lineage>
        <taxon>Eukaryota</taxon>
        <taxon>Sar</taxon>
        <taxon>Alveolata</taxon>
        <taxon>Dinophyceae</taxon>
        <taxon>Suessiales</taxon>
        <taxon>Symbiodiniaceae</taxon>
        <taxon>Symbiodinium</taxon>
    </lineage>
</organism>